<evidence type="ECO:0000313" key="1">
    <source>
        <dbReference type="EMBL" id="RJT30576.1"/>
    </source>
</evidence>
<reference evidence="1 2" key="1">
    <citation type="submission" date="2018-09" db="EMBL/GenBank/DDBJ databases">
        <title>Mesorhizobium carmichaelinearum sp. nov. isolated from Carmichaelinea spp. root nodules in New Zealand.</title>
        <authorList>
            <person name="De Meyer S.E."/>
        </authorList>
    </citation>
    <scope>NUCLEOTIDE SEQUENCE [LARGE SCALE GENOMIC DNA]</scope>
    <source>
        <strain evidence="1 2">LMG 28313</strain>
    </source>
</reference>
<proteinExistence type="predicted"/>
<sequence>MADTAGNDPGDGGAADHDHGNGAGDPADQDELTFKSPLDVAELARGVAAAARFFADGAVGEPDIFEREEAAIMADFVRGNTEAPVEAMFIHLGLQKRYPRTVPNRDDLFVLTLFHAACKVAFRLEADRDAEEAARTAQPAPAGGWPGEQAMRPQPEAFSPSGFSPR</sequence>
<gene>
    <name evidence="1" type="ORF">D3242_24700</name>
</gene>
<name>A0A6M7TIX4_9HYPH</name>
<protein>
    <submittedName>
        <fullName evidence="1">Uncharacterized protein</fullName>
    </submittedName>
</protein>
<accession>A0A6M7TIX4</accession>
<comment type="caution">
    <text evidence="1">The sequence shown here is derived from an EMBL/GenBank/DDBJ whole genome shotgun (WGS) entry which is preliminary data.</text>
</comment>
<dbReference type="AlphaFoldDB" id="A0A6M7TIX4"/>
<dbReference type="Proteomes" id="UP000275530">
    <property type="component" value="Unassembled WGS sequence"/>
</dbReference>
<organism evidence="1 2">
    <name type="scientific">Mesorhizobium jarvisii</name>
    <dbReference type="NCBI Taxonomy" id="1777867"/>
    <lineage>
        <taxon>Bacteria</taxon>
        <taxon>Pseudomonadati</taxon>
        <taxon>Pseudomonadota</taxon>
        <taxon>Alphaproteobacteria</taxon>
        <taxon>Hyphomicrobiales</taxon>
        <taxon>Phyllobacteriaceae</taxon>
        <taxon>Mesorhizobium</taxon>
    </lineage>
</organism>
<keyword evidence="2" id="KW-1185">Reference proteome</keyword>
<evidence type="ECO:0000313" key="2">
    <source>
        <dbReference type="Proteomes" id="UP000275530"/>
    </source>
</evidence>
<dbReference type="EMBL" id="QZXA01000010">
    <property type="protein sequence ID" value="RJT30576.1"/>
    <property type="molecule type" value="Genomic_DNA"/>
</dbReference>